<feature type="chain" id="PRO_5011739222" description="Lipoprotein" evidence="1">
    <location>
        <begin position="25"/>
        <end position="205"/>
    </location>
</feature>
<sequence>MSGLSFKSLSVLSFGCAAAAIALAGCDKAPPGQTGITFRQIGVCKGFETASGKVTAPNGQAFAVFKVQELDNSKTAKGFLFDPANLYVDQSNATQKAGKVGDLNRRFSAPDTRLTQTTGAAKLDKVTVPSGEKKSVDGVTYTAIETNNPTGGPDAKQFDLSLLYDDWTSEKVYTPEGWVSQVVLTKLNPSDTFTVVEDCKSLPIK</sequence>
<evidence type="ECO:0000256" key="1">
    <source>
        <dbReference type="SAM" id="SignalP"/>
    </source>
</evidence>
<feature type="signal peptide" evidence="1">
    <location>
        <begin position="1"/>
        <end position="24"/>
    </location>
</feature>
<reference evidence="2 3" key="1">
    <citation type="submission" date="2016-10" db="EMBL/GenBank/DDBJ databases">
        <authorList>
            <person name="de Groot N.N."/>
        </authorList>
    </citation>
    <scope>NUCLEOTIDE SEQUENCE [LARGE SCALE GENOMIC DNA]</scope>
    <source>
        <strain evidence="2 3">NE2</strain>
    </source>
</reference>
<dbReference type="RefSeq" id="WP_091680445.1">
    <property type="nucleotide sequence ID" value="NZ_FOSN01000005.1"/>
</dbReference>
<organism evidence="2 3">
    <name type="scientific">Methylocapsa palsarum</name>
    <dbReference type="NCBI Taxonomy" id="1612308"/>
    <lineage>
        <taxon>Bacteria</taxon>
        <taxon>Pseudomonadati</taxon>
        <taxon>Pseudomonadota</taxon>
        <taxon>Alphaproteobacteria</taxon>
        <taxon>Hyphomicrobiales</taxon>
        <taxon>Beijerinckiaceae</taxon>
        <taxon>Methylocapsa</taxon>
    </lineage>
</organism>
<dbReference type="OrthoDB" id="8447814at2"/>
<proteinExistence type="predicted"/>
<protein>
    <recommendedName>
        <fullName evidence="4">Lipoprotein</fullName>
    </recommendedName>
</protein>
<dbReference type="EMBL" id="FOSN01000005">
    <property type="protein sequence ID" value="SFK27447.1"/>
    <property type="molecule type" value="Genomic_DNA"/>
</dbReference>
<dbReference type="STRING" id="1612308.SAMN05444581_10543"/>
<accession>A0A1I3Y645</accession>
<gene>
    <name evidence="2" type="ORF">SAMN05444581_10543</name>
</gene>
<evidence type="ECO:0008006" key="4">
    <source>
        <dbReference type="Google" id="ProtNLM"/>
    </source>
</evidence>
<keyword evidence="1" id="KW-0732">Signal</keyword>
<dbReference type="Proteomes" id="UP000198755">
    <property type="component" value="Unassembled WGS sequence"/>
</dbReference>
<name>A0A1I3Y645_9HYPH</name>
<keyword evidence="3" id="KW-1185">Reference proteome</keyword>
<evidence type="ECO:0000313" key="3">
    <source>
        <dbReference type="Proteomes" id="UP000198755"/>
    </source>
</evidence>
<evidence type="ECO:0000313" key="2">
    <source>
        <dbReference type="EMBL" id="SFK27447.1"/>
    </source>
</evidence>
<dbReference type="PROSITE" id="PS51257">
    <property type="entry name" value="PROKAR_LIPOPROTEIN"/>
    <property type="match status" value="1"/>
</dbReference>
<dbReference type="AlphaFoldDB" id="A0A1I3Y645"/>